<evidence type="ECO:0000313" key="2">
    <source>
        <dbReference type="Proteomes" id="UP001487740"/>
    </source>
</evidence>
<name>A0AAW0U8I6_SCYPA</name>
<dbReference type="AlphaFoldDB" id="A0AAW0U8I6"/>
<dbReference type="EMBL" id="JARAKH010000018">
    <property type="protein sequence ID" value="KAK8395130.1"/>
    <property type="molecule type" value="Genomic_DNA"/>
</dbReference>
<sequence length="155" mass="17239">MRIINRHKENNIHPRSTLFFRLDNEISKVRTLHVEHGALHQTNPLHPVSFFYHLPFLPIVSRDPPPTPTLLIPNQAVSYEIFTSPSAEGPRAASPTWQPRLSLPLAGRQCPSRATHAPGRGRSAVVVAADCPRTLFTSRRPDTPCPTLLHSATPP</sequence>
<organism evidence="1 2">
    <name type="scientific">Scylla paramamosain</name>
    <name type="common">Mud crab</name>
    <dbReference type="NCBI Taxonomy" id="85552"/>
    <lineage>
        <taxon>Eukaryota</taxon>
        <taxon>Metazoa</taxon>
        <taxon>Ecdysozoa</taxon>
        <taxon>Arthropoda</taxon>
        <taxon>Crustacea</taxon>
        <taxon>Multicrustacea</taxon>
        <taxon>Malacostraca</taxon>
        <taxon>Eumalacostraca</taxon>
        <taxon>Eucarida</taxon>
        <taxon>Decapoda</taxon>
        <taxon>Pleocyemata</taxon>
        <taxon>Brachyura</taxon>
        <taxon>Eubrachyura</taxon>
        <taxon>Portunoidea</taxon>
        <taxon>Portunidae</taxon>
        <taxon>Portuninae</taxon>
        <taxon>Scylla</taxon>
    </lineage>
</organism>
<evidence type="ECO:0000313" key="1">
    <source>
        <dbReference type="EMBL" id="KAK8395130.1"/>
    </source>
</evidence>
<dbReference type="Proteomes" id="UP001487740">
    <property type="component" value="Unassembled WGS sequence"/>
</dbReference>
<accession>A0AAW0U8I6</accession>
<comment type="caution">
    <text evidence="1">The sequence shown here is derived from an EMBL/GenBank/DDBJ whole genome shotgun (WGS) entry which is preliminary data.</text>
</comment>
<protein>
    <submittedName>
        <fullName evidence="1">Uncharacterized protein</fullName>
    </submittedName>
</protein>
<reference evidence="1 2" key="1">
    <citation type="submission" date="2023-03" db="EMBL/GenBank/DDBJ databases">
        <title>High-quality genome of Scylla paramamosain provides insights in environmental adaptation.</title>
        <authorList>
            <person name="Zhang L."/>
        </authorList>
    </citation>
    <scope>NUCLEOTIDE SEQUENCE [LARGE SCALE GENOMIC DNA]</scope>
    <source>
        <strain evidence="1">LZ_2023a</strain>
        <tissue evidence="1">Muscle</tissue>
    </source>
</reference>
<proteinExistence type="predicted"/>
<keyword evidence="2" id="KW-1185">Reference proteome</keyword>
<gene>
    <name evidence="1" type="ORF">O3P69_006104</name>
</gene>